<feature type="region of interest" description="Disordered" evidence="9">
    <location>
        <begin position="284"/>
        <end position="353"/>
    </location>
</feature>
<evidence type="ECO:0000256" key="4">
    <source>
        <dbReference type="ARBA" id="ARBA00022741"/>
    </source>
</evidence>
<dbReference type="EMBL" id="KQ087209">
    <property type="protein sequence ID" value="KLT42083.1"/>
    <property type="molecule type" value="Genomic_DNA"/>
</dbReference>
<comment type="similarity">
    <text evidence="7">Belongs to the protein kinase superfamily. CMGC Ser/Thr protein kinase family.</text>
</comment>
<dbReference type="OrthoDB" id="9332038at2759"/>
<dbReference type="AlphaFoldDB" id="A0A0J0XLZ4"/>
<proteinExistence type="inferred from homology"/>
<keyword evidence="6 8" id="KW-0067">ATP-binding</keyword>
<dbReference type="InterPro" id="IPR000719">
    <property type="entry name" value="Prot_kinase_dom"/>
</dbReference>
<evidence type="ECO:0000313" key="12">
    <source>
        <dbReference type="Proteomes" id="UP000053611"/>
    </source>
</evidence>
<keyword evidence="4 8" id="KW-0547">Nucleotide-binding</keyword>
<dbReference type="InterPro" id="IPR017441">
    <property type="entry name" value="Protein_kinase_ATP_BS"/>
</dbReference>
<dbReference type="Gene3D" id="3.30.200.20">
    <property type="entry name" value="Phosphorylase Kinase, domain 1"/>
    <property type="match status" value="1"/>
</dbReference>
<dbReference type="PANTHER" id="PTHR24058">
    <property type="entry name" value="DUAL SPECIFICITY PROTEIN KINASE"/>
    <property type="match status" value="1"/>
</dbReference>
<organism evidence="11 12">
    <name type="scientific">Cutaneotrichosporon oleaginosum</name>
    <dbReference type="NCBI Taxonomy" id="879819"/>
    <lineage>
        <taxon>Eukaryota</taxon>
        <taxon>Fungi</taxon>
        <taxon>Dikarya</taxon>
        <taxon>Basidiomycota</taxon>
        <taxon>Agaricomycotina</taxon>
        <taxon>Tremellomycetes</taxon>
        <taxon>Trichosporonales</taxon>
        <taxon>Trichosporonaceae</taxon>
        <taxon>Cutaneotrichosporon</taxon>
    </lineage>
</organism>
<dbReference type="CDD" id="cd14135">
    <property type="entry name" value="STKc_PRP4"/>
    <property type="match status" value="1"/>
</dbReference>
<dbReference type="PANTHER" id="PTHR24058:SF103">
    <property type="entry name" value="SERINE_THREONINE-PROTEIN KINASE PRP4 HOMOLOG"/>
    <property type="match status" value="1"/>
</dbReference>
<dbReference type="PROSITE" id="PS00108">
    <property type="entry name" value="PROTEIN_KINASE_ST"/>
    <property type="match status" value="1"/>
</dbReference>
<dbReference type="GeneID" id="28981995"/>
<dbReference type="EC" id="2.7.11.1" evidence="1"/>
<feature type="compositionally biased region" description="Basic and acidic residues" evidence="9">
    <location>
        <begin position="330"/>
        <end position="339"/>
    </location>
</feature>
<dbReference type="PROSITE" id="PS50011">
    <property type="entry name" value="PROTEIN_KINASE_DOM"/>
    <property type="match status" value="1"/>
</dbReference>
<dbReference type="STRING" id="879819.A0A0J0XLZ4"/>
<dbReference type="SMART" id="SM00220">
    <property type="entry name" value="S_TKc"/>
    <property type="match status" value="1"/>
</dbReference>
<dbReference type="Gene3D" id="1.10.510.10">
    <property type="entry name" value="Transferase(Phosphotransferase) domain 1"/>
    <property type="match status" value="1"/>
</dbReference>
<dbReference type="Pfam" id="PF00069">
    <property type="entry name" value="Pkinase"/>
    <property type="match status" value="1"/>
</dbReference>
<evidence type="ECO:0000256" key="9">
    <source>
        <dbReference type="SAM" id="MobiDB-lite"/>
    </source>
</evidence>
<feature type="compositionally biased region" description="Basic and acidic residues" evidence="9">
    <location>
        <begin position="8"/>
        <end position="70"/>
    </location>
</feature>
<accession>A0A0J0XLZ4</accession>
<dbReference type="InterPro" id="IPR008271">
    <property type="entry name" value="Ser/Thr_kinase_AS"/>
</dbReference>
<keyword evidence="12" id="KW-1185">Reference proteome</keyword>
<feature type="compositionally biased region" description="Basic and acidic residues" evidence="9">
    <location>
        <begin position="103"/>
        <end position="169"/>
    </location>
</feature>
<dbReference type="InterPro" id="IPR011009">
    <property type="entry name" value="Kinase-like_dom_sf"/>
</dbReference>
<feature type="compositionally biased region" description="Polar residues" evidence="9">
    <location>
        <begin position="248"/>
        <end position="260"/>
    </location>
</feature>
<evidence type="ECO:0000256" key="2">
    <source>
        <dbReference type="ARBA" id="ARBA00022527"/>
    </source>
</evidence>
<keyword evidence="2" id="KW-0723">Serine/threonine-protein kinase</keyword>
<feature type="region of interest" description="Disordered" evidence="9">
    <location>
        <begin position="214"/>
        <end position="260"/>
    </location>
</feature>
<name>A0A0J0XLZ4_9TREE</name>
<evidence type="ECO:0000256" key="3">
    <source>
        <dbReference type="ARBA" id="ARBA00022679"/>
    </source>
</evidence>
<dbReference type="SUPFAM" id="SSF56112">
    <property type="entry name" value="Protein kinase-like (PK-like)"/>
    <property type="match status" value="1"/>
</dbReference>
<evidence type="ECO:0000256" key="7">
    <source>
        <dbReference type="ARBA" id="ARBA00023596"/>
    </source>
</evidence>
<sequence>MSTGKRGNWRDAYLERGERERHWSDRDRERERDREKERRTHDLHDRSYRDNDRVNERDWRRHDQDKRQRDDAEEGEITSPPRRASPNRPSPRSNQRRPPPISPRRDTRSPRADRERAYSREPERRGSFGRHDRNLSREPDRRSIREPERRGSFSRDRHASREPERHESRAPPSKKVRLAEPEPEPEPEPELPAEEEDIEKKLEEKRRRREAILAKFRAGEGAKPSLSAVDSAAGSPSTPAQPLPSGAESVTSNGINTESGATPLLKALGTRSLTGAPIGAILPSGSGAATPLGSEPSLPSTPMGKDFDLEKHGEKHESGEGVSAAEYDDASDKAERGARVDPNIKAPPADDEWEEVEVEIDDEEDDMDMFAAFGDEEPAKKKRKITVRRRKDGTTVEAPQVQAALDVVDNVDDTEGYYRITPGEILDDGRYQVTVTLGKGMFSAVVKAKVLKAVGGERAADVVGREVAIKLMRSQESMYVAGKKEAQILKLLNDADPEDKKHIVRMERTFEHKGHLAIVTESLSMNLRDVIKRFGKDVGLNMRAVRAYAHQMLLALSLMRKCSIVHADIKPDNVLVSENKAVLKVCDLGTAAEVSEGEITPYLVSRFYRAPEIILGLPYDTAIDIWAIGCTLFELYTGKILFPGRSNNHMLLLQQETKGKLPHRMIKKAQLGAMHFDENNNFLSAEKDRITGADVVKTVVISKATKDLRSRLMPSSSVQAKMGVDELKQLQQFVDLLDKCLMLDPVRRISPREALLHPFVTGQHAHHG</sequence>
<dbReference type="GO" id="GO:0005524">
    <property type="term" value="F:ATP binding"/>
    <property type="evidence" value="ECO:0007669"/>
    <property type="project" value="UniProtKB-UniRule"/>
</dbReference>
<dbReference type="Proteomes" id="UP000053611">
    <property type="component" value="Unassembled WGS sequence"/>
</dbReference>
<dbReference type="FunFam" id="1.10.510.10:FF:000078">
    <property type="entry name" value="Serine/threonine-protein kinase PRP4 homolog"/>
    <property type="match status" value="1"/>
</dbReference>
<feature type="binding site" evidence="8">
    <location>
        <position position="470"/>
    </location>
    <ligand>
        <name>ATP</name>
        <dbReference type="ChEBI" id="CHEBI:30616"/>
    </ligand>
</feature>
<feature type="region of interest" description="Disordered" evidence="9">
    <location>
        <begin position="1"/>
        <end position="202"/>
    </location>
</feature>
<dbReference type="RefSeq" id="XP_018278574.1">
    <property type="nucleotide sequence ID" value="XM_018421392.1"/>
</dbReference>
<evidence type="ECO:0000313" key="11">
    <source>
        <dbReference type="EMBL" id="KLT42083.1"/>
    </source>
</evidence>
<protein>
    <recommendedName>
        <fullName evidence="1">non-specific serine/threonine protein kinase</fullName>
        <ecNumber evidence="1">2.7.11.1</ecNumber>
    </recommendedName>
</protein>
<evidence type="ECO:0000256" key="6">
    <source>
        <dbReference type="ARBA" id="ARBA00022840"/>
    </source>
</evidence>
<gene>
    <name evidence="11" type="ORF">CC85DRAFT_274960</name>
</gene>
<dbReference type="InterPro" id="IPR044092">
    <property type="entry name" value="STKc_PRP4"/>
</dbReference>
<dbReference type="GO" id="GO:0004674">
    <property type="term" value="F:protein serine/threonine kinase activity"/>
    <property type="evidence" value="ECO:0007669"/>
    <property type="project" value="UniProtKB-KW"/>
</dbReference>
<feature type="domain" description="Protein kinase" evidence="10">
    <location>
        <begin position="431"/>
        <end position="760"/>
    </location>
</feature>
<reference evidence="11 12" key="1">
    <citation type="submission" date="2015-03" db="EMBL/GenBank/DDBJ databases">
        <title>Genomics and transcriptomics of the oil-accumulating basidiomycete yeast T. oleaginosus allow insights into substrate utilization and the diverse evolutionary trajectories of mating systems in fungi.</title>
        <authorList>
            <consortium name="DOE Joint Genome Institute"/>
            <person name="Kourist R."/>
            <person name="Kracht O."/>
            <person name="Bracharz F."/>
            <person name="Lipzen A."/>
            <person name="Nolan M."/>
            <person name="Ohm R."/>
            <person name="Grigoriev I."/>
            <person name="Sun S."/>
            <person name="Heitman J."/>
            <person name="Bruck T."/>
            <person name="Nowrousian M."/>
        </authorList>
    </citation>
    <scope>NUCLEOTIDE SEQUENCE [LARGE SCALE GENOMIC DNA]</scope>
    <source>
        <strain evidence="11 12">IBC0246</strain>
    </source>
</reference>
<feature type="compositionally biased region" description="Basic and acidic residues" evidence="9">
    <location>
        <begin position="305"/>
        <end position="319"/>
    </location>
</feature>
<keyword evidence="5 11" id="KW-0418">Kinase</keyword>
<evidence type="ECO:0000256" key="5">
    <source>
        <dbReference type="ARBA" id="ARBA00022777"/>
    </source>
</evidence>
<dbReference type="GO" id="GO:0045292">
    <property type="term" value="P:mRNA cis splicing, via spliceosome"/>
    <property type="evidence" value="ECO:0007669"/>
    <property type="project" value="InterPro"/>
</dbReference>
<evidence type="ECO:0000256" key="8">
    <source>
        <dbReference type="PROSITE-ProRule" id="PRU10141"/>
    </source>
</evidence>
<evidence type="ECO:0000259" key="10">
    <source>
        <dbReference type="PROSITE" id="PS50011"/>
    </source>
</evidence>
<feature type="compositionally biased region" description="Acidic residues" evidence="9">
    <location>
        <begin position="181"/>
        <end position="197"/>
    </location>
</feature>
<feature type="compositionally biased region" description="Low complexity" evidence="9">
    <location>
        <begin position="79"/>
        <end position="93"/>
    </location>
</feature>
<dbReference type="InterPro" id="IPR050494">
    <property type="entry name" value="Ser_Thr_dual-spec_kinase"/>
</dbReference>
<keyword evidence="3" id="KW-0808">Transferase</keyword>
<evidence type="ECO:0000256" key="1">
    <source>
        <dbReference type="ARBA" id="ARBA00012513"/>
    </source>
</evidence>
<dbReference type="PROSITE" id="PS00107">
    <property type="entry name" value="PROTEIN_KINASE_ATP"/>
    <property type="match status" value="1"/>
</dbReference>